<dbReference type="RefSeq" id="WP_148136061.1">
    <property type="nucleotide sequence ID" value="NZ_CP017634.1"/>
</dbReference>
<keyword evidence="1" id="KW-0812">Transmembrane</keyword>
<dbReference type="Proteomes" id="UP000323521">
    <property type="component" value="Chromosome"/>
</dbReference>
<dbReference type="GO" id="GO:1902201">
    <property type="term" value="P:negative regulation of bacterial-type flagellum-dependent cell motility"/>
    <property type="evidence" value="ECO:0007669"/>
    <property type="project" value="TreeGrafter"/>
</dbReference>
<gene>
    <name evidence="3" type="ORF">DCMF_20000</name>
</gene>
<dbReference type="EMBL" id="CP017634">
    <property type="protein sequence ID" value="ATW26740.1"/>
    <property type="molecule type" value="Genomic_DNA"/>
</dbReference>
<evidence type="ECO:0000313" key="3">
    <source>
        <dbReference type="EMBL" id="ATW26740.1"/>
    </source>
</evidence>
<dbReference type="OrthoDB" id="9783388at2"/>
<dbReference type="PANTHER" id="PTHR45138">
    <property type="entry name" value="REGULATORY COMPONENTS OF SENSORY TRANSDUCTION SYSTEM"/>
    <property type="match status" value="1"/>
</dbReference>
<keyword evidence="1" id="KW-1133">Transmembrane helix</keyword>
<dbReference type="InterPro" id="IPR050469">
    <property type="entry name" value="Diguanylate_Cyclase"/>
</dbReference>
<protein>
    <recommendedName>
        <fullName evidence="2">GGDEF domain-containing protein</fullName>
    </recommendedName>
</protein>
<dbReference type="PROSITE" id="PS50887">
    <property type="entry name" value="GGDEF"/>
    <property type="match status" value="1"/>
</dbReference>
<name>A0A3G1KWE1_FORW1</name>
<dbReference type="AlphaFoldDB" id="A0A3G1KWE1"/>
<accession>A0A3G1KWE1</accession>
<dbReference type="Gene3D" id="3.30.70.270">
    <property type="match status" value="1"/>
</dbReference>
<organism evidence="3 4">
    <name type="scientific">Formimonas warabiya</name>
    <dbReference type="NCBI Taxonomy" id="1761012"/>
    <lineage>
        <taxon>Bacteria</taxon>
        <taxon>Bacillati</taxon>
        <taxon>Bacillota</taxon>
        <taxon>Clostridia</taxon>
        <taxon>Eubacteriales</taxon>
        <taxon>Peptococcaceae</taxon>
        <taxon>Candidatus Formimonas</taxon>
    </lineage>
</organism>
<sequence length="224" mass="25127">MSECFYRLAPIILAATGLILGICGYFIENYAATNVHLLLWWGVIFAQTVAGVIIGMVIKKLYEHTSSDPLTGLRNRRYFYQRLACEMERMKRTKLPLSLAIIDVDNFKSINDTYGHIEGDRVLIELASILKTHTRVIDTVARWGGEEFAIILPGTGIEGAKVFAERIRNVVEHSNSCCKITVCIGLACATDKMEADRLVVLTDQALYKAKEEKNKVVSMERPNV</sequence>
<dbReference type="CDD" id="cd01949">
    <property type="entry name" value="GGDEF"/>
    <property type="match status" value="1"/>
</dbReference>
<proteinExistence type="predicted"/>
<dbReference type="SUPFAM" id="SSF55073">
    <property type="entry name" value="Nucleotide cyclase"/>
    <property type="match status" value="1"/>
</dbReference>
<dbReference type="KEGG" id="fwa:DCMF_20000"/>
<keyword evidence="4" id="KW-1185">Reference proteome</keyword>
<evidence type="ECO:0000256" key="1">
    <source>
        <dbReference type="SAM" id="Phobius"/>
    </source>
</evidence>
<dbReference type="Pfam" id="PF00990">
    <property type="entry name" value="GGDEF"/>
    <property type="match status" value="1"/>
</dbReference>
<dbReference type="GO" id="GO:0052621">
    <property type="term" value="F:diguanylate cyclase activity"/>
    <property type="evidence" value="ECO:0007669"/>
    <property type="project" value="TreeGrafter"/>
</dbReference>
<dbReference type="FunFam" id="3.30.70.270:FF:000001">
    <property type="entry name" value="Diguanylate cyclase domain protein"/>
    <property type="match status" value="1"/>
</dbReference>
<feature type="transmembrane region" description="Helical" evidence="1">
    <location>
        <begin position="39"/>
        <end position="58"/>
    </location>
</feature>
<dbReference type="PANTHER" id="PTHR45138:SF9">
    <property type="entry name" value="DIGUANYLATE CYCLASE DGCM-RELATED"/>
    <property type="match status" value="1"/>
</dbReference>
<keyword evidence="1" id="KW-0472">Membrane</keyword>
<dbReference type="GO" id="GO:0005886">
    <property type="term" value="C:plasma membrane"/>
    <property type="evidence" value="ECO:0007669"/>
    <property type="project" value="TreeGrafter"/>
</dbReference>
<dbReference type="SMART" id="SM00267">
    <property type="entry name" value="GGDEF"/>
    <property type="match status" value="1"/>
</dbReference>
<evidence type="ECO:0000313" key="4">
    <source>
        <dbReference type="Proteomes" id="UP000323521"/>
    </source>
</evidence>
<dbReference type="InterPro" id="IPR029787">
    <property type="entry name" value="Nucleotide_cyclase"/>
</dbReference>
<dbReference type="NCBIfam" id="TIGR00254">
    <property type="entry name" value="GGDEF"/>
    <property type="match status" value="1"/>
</dbReference>
<evidence type="ECO:0000259" key="2">
    <source>
        <dbReference type="PROSITE" id="PS50887"/>
    </source>
</evidence>
<feature type="transmembrane region" description="Helical" evidence="1">
    <location>
        <begin position="7"/>
        <end position="27"/>
    </location>
</feature>
<dbReference type="InterPro" id="IPR043128">
    <property type="entry name" value="Rev_trsase/Diguanyl_cyclase"/>
</dbReference>
<reference evidence="3 4" key="1">
    <citation type="submission" date="2016-10" db="EMBL/GenBank/DDBJ databases">
        <title>Complete Genome Sequence of Peptococcaceae strain DCMF.</title>
        <authorList>
            <person name="Edwards R.J."/>
            <person name="Holland S.I."/>
            <person name="Deshpande N.P."/>
            <person name="Wong Y.K."/>
            <person name="Ertan H."/>
            <person name="Manefield M."/>
            <person name="Russell T.L."/>
            <person name="Lee M.J."/>
        </authorList>
    </citation>
    <scope>NUCLEOTIDE SEQUENCE [LARGE SCALE GENOMIC DNA]</scope>
    <source>
        <strain evidence="3 4">DCMF</strain>
    </source>
</reference>
<feature type="domain" description="GGDEF" evidence="2">
    <location>
        <begin position="95"/>
        <end position="221"/>
    </location>
</feature>
<dbReference type="GO" id="GO:0043709">
    <property type="term" value="P:cell adhesion involved in single-species biofilm formation"/>
    <property type="evidence" value="ECO:0007669"/>
    <property type="project" value="TreeGrafter"/>
</dbReference>
<dbReference type="InterPro" id="IPR000160">
    <property type="entry name" value="GGDEF_dom"/>
</dbReference>